<gene>
    <name evidence="4" type="ORF">F2Y61_23125</name>
</gene>
<dbReference type="PROSITE" id="PS51257">
    <property type="entry name" value="PROKAR_LIPOPROTEIN"/>
    <property type="match status" value="1"/>
</dbReference>
<feature type="chain" id="PRO_5024379625" evidence="2">
    <location>
        <begin position="26"/>
        <end position="732"/>
    </location>
</feature>
<dbReference type="Pfam" id="PF13306">
    <property type="entry name" value="LRR_5"/>
    <property type="match status" value="2"/>
</dbReference>
<dbReference type="SUPFAM" id="SSF52058">
    <property type="entry name" value="L domain-like"/>
    <property type="match status" value="1"/>
</dbReference>
<accession>A0A5M5ZMR3</accession>
<dbReference type="InterPro" id="IPR032675">
    <property type="entry name" value="LRR_dom_sf"/>
</dbReference>
<dbReference type="Proteomes" id="UP000347681">
    <property type="component" value="Unassembled WGS sequence"/>
</dbReference>
<dbReference type="Gene3D" id="3.80.10.10">
    <property type="entry name" value="Ribonuclease Inhibitor"/>
    <property type="match status" value="2"/>
</dbReference>
<organism evidence="4 5">
    <name type="scientific">Phocaeicola dorei</name>
    <dbReference type="NCBI Taxonomy" id="357276"/>
    <lineage>
        <taxon>Bacteria</taxon>
        <taxon>Pseudomonadati</taxon>
        <taxon>Bacteroidota</taxon>
        <taxon>Bacteroidia</taxon>
        <taxon>Bacteroidales</taxon>
        <taxon>Bacteroidaceae</taxon>
        <taxon>Phocaeicola</taxon>
    </lineage>
</organism>
<name>A0A5M5ZMR3_9BACT</name>
<protein>
    <submittedName>
        <fullName evidence="4">Leucine-rich repeat protein</fullName>
    </submittedName>
</protein>
<evidence type="ECO:0000313" key="4">
    <source>
        <dbReference type="EMBL" id="KAA5378645.1"/>
    </source>
</evidence>
<dbReference type="Pfam" id="PF16378">
    <property type="entry name" value="DUF4988"/>
    <property type="match status" value="1"/>
</dbReference>
<dbReference type="RefSeq" id="WP_149941382.1">
    <property type="nucleotide sequence ID" value="NZ_VVZB01000049.1"/>
</dbReference>
<feature type="region of interest" description="Disordered" evidence="1">
    <location>
        <begin position="162"/>
        <end position="186"/>
    </location>
</feature>
<dbReference type="InterPro" id="IPR032149">
    <property type="entry name" value="DUF4988"/>
</dbReference>
<feature type="compositionally biased region" description="Basic and acidic residues" evidence="1">
    <location>
        <begin position="166"/>
        <end position="175"/>
    </location>
</feature>
<feature type="region of interest" description="Disordered" evidence="1">
    <location>
        <begin position="221"/>
        <end position="242"/>
    </location>
</feature>
<feature type="region of interest" description="Disordered" evidence="1">
    <location>
        <begin position="100"/>
        <end position="120"/>
    </location>
</feature>
<feature type="compositionally biased region" description="Low complexity" evidence="1">
    <location>
        <begin position="228"/>
        <end position="241"/>
    </location>
</feature>
<dbReference type="EMBL" id="VVZB01000049">
    <property type="protein sequence ID" value="KAA5378645.1"/>
    <property type="molecule type" value="Genomic_DNA"/>
</dbReference>
<reference evidence="4 5" key="1">
    <citation type="journal article" date="2019" name="Nat. Med.">
        <title>A library of human gut bacterial isolates paired with longitudinal multiomics data enables mechanistic microbiome research.</title>
        <authorList>
            <person name="Poyet M."/>
            <person name="Groussin M."/>
            <person name="Gibbons S.M."/>
            <person name="Avila-Pacheco J."/>
            <person name="Jiang X."/>
            <person name="Kearney S.M."/>
            <person name="Perrotta A.R."/>
            <person name="Berdy B."/>
            <person name="Zhao S."/>
            <person name="Lieberman T.D."/>
            <person name="Swanson P.K."/>
            <person name="Smith M."/>
            <person name="Roesemann S."/>
            <person name="Alexander J.E."/>
            <person name="Rich S.A."/>
            <person name="Livny J."/>
            <person name="Vlamakis H."/>
            <person name="Clish C."/>
            <person name="Bullock K."/>
            <person name="Deik A."/>
            <person name="Scott J."/>
            <person name="Pierce K.A."/>
            <person name="Xavier R.J."/>
            <person name="Alm E.J."/>
        </authorList>
    </citation>
    <scope>NUCLEOTIDE SEQUENCE [LARGE SCALE GENOMIC DNA]</scope>
    <source>
        <strain evidence="4 5">BIOML-A5</strain>
    </source>
</reference>
<dbReference type="AlphaFoldDB" id="A0A5M5ZMR3"/>
<evidence type="ECO:0000259" key="3">
    <source>
        <dbReference type="Pfam" id="PF16378"/>
    </source>
</evidence>
<dbReference type="PANTHER" id="PTHR45661:SF3">
    <property type="entry name" value="IG-LIKE DOMAIN-CONTAINING PROTEIN"/>
    <property type="match status" value="1"/>
</dbReference>
<evidence type="ECO:0000256" key="1">
    <source>
        <dbReference type="SAM" id="MobiDB-lite"/>
    </source>
</evidence>
<sequence>MKKSLATWGIAVLTGCTLLFMPSCSDDYDDNEIKERLDKVEDKVAQLQEWCTTVNSEITSLKGLVTALESNDYVTGVETLENGYKITFSKSGSITILNGKDGTNGTDGKNGTNGKDGVNGKDGITPIIGAAKYTDGLYYWTIQTEEGKINWLVDADGNMIRTTGDNGKDGTDGKDGAAGNNGDNAPIPVLKTGLELGSSYIPNAIYLSVDGSQNWVKVSGEQGEKGEQGVQGPSGPEGPSGAACSISHIEVKDNNVIFTLGTGNAAQTLTIPFYTPILTITGNKEITENGNLFTIKNDILKRTDLVIQTRVESESADGTDFLITRSTSNRWNVESSLSTDNTGTLSITVTPASGIVFHEPALLKVTVSTKDGQLLASGQQSFTNGIFMGTLCASSLEDLSQQLEELDPTKTTDIRIMGNVDDYEEDYWREILSSIGAFTEIGTLDISIPQITTLPSKVFYEKKNLKAFKSANITALHSNGSQFQRSSVEEVNLPNLQSLNETDFSDCLNLHKVDVSGVTTVKGSQVFSHCEKLKVLNLPNLIQFGNKNYANFARGCYLLEEVNMPKVTSLPNNAFTDCFSLKNINFPEVTTLGGGVFSNCHSLASISLPKVTELPSNTFSGCSSLTKIQTGTTDLKNLTQIGNSAFQDCTSLITVIMFNVSAIGNKAFSNCKSLTTVSLAGGGMTVATDAFDGVNTEQCTLKLMVAPTNDNTYNKQNKKCYGKTWKMVDILR</sequence>
<feature type="compositionally biased region" description="Low complexity" evidence="1">
    <location>
        <begin position="100"/>
        <end position="116"/>
    </location>
</feature>
<proteinExistence type="predicted"/>
<dbReference type="InterPro" id="IPR053139">
    <property type="entry name" value="Surface_bspA-like"/>
</dbReference>
<dbReference type="PANTHER" id="PTHR45661">
    <property type="entry name" value="SURFACE ANTIGEN"/>
    <property type="match status" value="1"/>
</dbReference>
<feature type="domain" description="DUF4988" evidence="3">
    <location>
        <begin position="34"/>
        <end position="107"/>
    </location>
</feature>
<dbReference type="InterPro" id="IPR026906">
    <property type="entry name" value="LRR_5"/>
</dbReference>
<evidence type="ECO:0000256" key="2">
    <source>
        <dbReference type="SAM" id="SignalP"/>
    </source>
</evidence>
<comment type="caution">
    <text evidence="4">The sequence shown here is derived from an EMBL/GenBank/DDBJ whole genome shotgun (WGS) entry which is preliminary data.</text>
</comment>
<evidence type="ECO:0000313" key="5">
    <source>
        <dbReference type="Proteomes" id="UP000347681"/>
    </source>
</evidence>
<feature type="signal peptide" evidence="2">
    <location>
        <begin position="1"/>
        <end position="25"/>
    </location>
</feature>
<keyword evidence="2" id="KW-0732">Signal</keyword>